<proteinExistence type="predicted"/>
<accession>A0ACC2JBD0</accession>
<comment type="caution">
    <text evidence="1">The sequence shown here is derived from an EMBL/GenBank/DDBJ whole genome shotgun (WGS) entry which is preliminary data.</text>
</comment>
<dbReference type="EMBL" id="JAPUUL010002761">
    <property type="protein sequence ID" value="KAJ8124804.1"/>
    <property type="molecule type" value="Genomic_DNA"/>
</dbReference>
<keyword evidence="2" id="KW-1185">Reference proteome</keyword>
<organism evidence="1 2">
    <name type="scientific">Lasiodiplodia mahajangana</name>
    <dbReference type="NCBI Taxonomy" id="1108764"/>
    <lineage>
        <taxon>Eukaryota</taxon>
        <taxon>Fungi</taxon>
        <taxon>Dikarya</taxon>
        <taxon>Ascomycota</taxon>
        <taxon>Pezizomycotina</taxon>
        <taxon>Dothideomycetes</taxon>
        <taxon>Dothideomycetes incertae sedis</taxon>
        <taxon>Botryosphaeriales</taxon>
        <taxon>Botryosphaeriaceae</taxon>
        <taxon>Lasiodiplodia</taxon>
    </lineage>
</organism>
<evidence type="ECO:0000313" key="1">
    <source>
        <dbReference type="EMBL" id="KAJ8124804.1"/>
    </source>
</evidence>
<protein>
    <submittedName>
        <fullName evidence="1">Uncharacterized protein</fullName>
    </submittedName>
</protein>
<gene>
    <name evidence="1" type="ORF">O1611_g8836</name>
</gene>
<sequence>MGSARMTRAELAIDVPILANGITPSREQGYMQNECARGVENGKGNNQPCRARVHQLHYAHEIERDPRNVEEVGRELVRDAVVELAWWIMDVFLPESVLPCVDADEDKARDPGEDYEAVGDIAGLWLGFGFSPAKPESKDDGY</sequence>
<name>A0ACC2JBD0_9PEZI</name>
<dbReference type="Proteomes" id="UP001153332">
    <property type="component" value="Unassembled WGS sequence"/>
</dbReference>
<reference evidence="1" key="1">
    <citation type="submission" date="2022-12" db="EMBL/GenBank/DDBJ databases">
        <title>Genome Sequence of Lasiodiplodia mahajangana.</title>
        <authorList>
            <person name="Buettner E."/>
        </authorList>
    </citation>
    <scope>NUCLEOTIDE SEQUENCE</scope>
    <source>
        <strain evidence="1">VT137</strain>
    </source>
</reference>
<evidence type="ECO:0000313" key="2">
    <source>
        <dbReference type="Proteomes" id="UP001153332"/>
    </source>
</evidence>